<evidence type="ECO:0000256" key="6">
    <source>
        <dbReference type="SAM" id="MobiDB-lite"/>
    </source>
</evidence>
<dbReference type="Pfam" id="PF13191">
    <property type="entry name" value="AAA_16"/>
    <property type="match status" value="1"/>
</dbReference>
<evidence type="ECO:0000256" key="2">
    <source>
        <dbReference type="ARBA" id="ARBA00023015"/>
    </source>
</evidence>
<dbReference type="InterPro" id="IPR041664">
    <property type="entry name" value="AAA_16"/>
</dbReference>
<comment type="similarity">
    <text evidence="1">Belongs to the AfsR/DnrI/RedD regulatory family.</text>
</comment>
<dbReference type="Proteomes" id="UP001500630">
    <property type="component" value="Unassembled WGS sequence"/>
</dbReference>
<dbReference type="Gene3D" id="1.10.10.10">
    <property type="entry name" value="Winged helix-like DNA-binding domain superfamily/Winged helix DNA-binding domain"/>
    <property type="match status" value="1"/>
</dbReference>
<evidence type="ECO:0000313" key="9">
    <source>
        <dbReference type="Proteomes" id="UP001500630"/>
    </source>
</evidence>
<feature type="domain" description="OmpR/PhoB-type" evidence="7">
    <location>
        <begin position="5"/>
        <end position="112"/>
    </location>
</feature>
<dbReference type="EMBL" id="BAABDQ010000006">
    <property type="protein sequence ID" value="GAA3552846.1"/>
    <property type="molecule type" value="Genomic_DNA"/>
</dbReference>
<dbReference type="SMART" id="SM01043">
    <property type="entry name" value="BTAD"/>
    <property type="match status" value="1"/>
</dbReference>
<dbReference type="Gene3D" id="1.25.40.10">
    <property type="entry name" value="Tetratricopeptide repeat domain"/>
    <property type="match status" value="1"/>
</dbReference>
<dbReference type="SUPFAM" id="SSF52540">
    <property type="entry name" value="P-loop containing nucleoside triphosphate hydrolases"/>
    <property type="match status" value="1"/>
</dbReference>
<dbReference type="InterPro" id="IPR027417">
    <property type="entry name" value="P-loop_NTPase"/>
</dbReference>
<keyword evidence="4" id="KW-0804">Transcription</keyword>
<dbReference type="CDD" id="cd15831">
    <property type="entry name" value="BTAD"/>
    <property type="match status" value="1"/>
</dbReference>
<reference evidence="9" key="1">
    <citation type="journal article" date="2019" name="Int. J. Syst. Evol. Microbiol.">
        <title>The Global Catalogue of Microorganisms (GCM) 10K type strain sequencing project: providing services to taxonomists for standard genome sequencing and annotation.</title>
        <authorList>
            <consortium name="The Broad Institute Genomics Platform"/>
            <consortium name="The Broad Institute Genome Sequencing Center for Infectious Disease"/>
            <person name="Wu L."/>
            <person name="Ma J."/>
        </authorList>
    </citation>
    <scope>NUCLEOTIDE SEQUENCE [LARGE SCALE GENOMIC DNA]</scope>
    <source>
        <strain evidence="9">JCM 17326</strain>
    </source>
</reference>
<evidence type="ECO:0000256" key="4">
    <source>
        <dbReference type="ARBA" id="ARBA00023163"/>
    </source>
</evidence>
<dbReference type="SMART" id="SM00862">
    <property type="entry name" value="Trans_reg_C"/>
    <property type="match status" value="1"/>
</dbReference>
<dbReference type="SUPFAM" id="SSF46894">
    <property type="entry name" value="C-terminal effector domain of the bipartite response regulators"/>
    <property type="match status" value="1"/>
</dbReference>
<dbReference type="PANTHER" id="PTHR35807">
    <property type="entry name" value="TRANSCRIPTIONAL REGULATOR REDD-RELATED"/>
    <property type="match status" value="1"/>
</dbReference>
<name>A0ABP6WK67_9ACTN</name>
<comment type="caution">
    <text evidence="8">The sequence shown here is derived from an EMBL/GenBank/DDBJ whole genome shotgun (WGS) entry which is preliminary data.</text>
</comment>
<feature type="DNA-binding region" description="OmpR/PhoB-type" evidence="5">
    <location>
        <begin position="5"/>
        <end position="112"/>
    </location>
</feature>
<evidence type="ECO:0000313" key="8">
    <source>
        <dbReference type="EMBL" id="GAA3552846.1"/>
    </source>
</evidence>
<feature type="region of interest" description="Disordered" evidence="6">
    <location>
        <begin position="260"/>
        <end position="284"/>
    </location>
</feature>
<keyword evidence="2" id="KW-0805">Transcription regulation</keyword>
<proteinExistence type="inferred from homology"/>
<organism evidence="8 9">
    <name type="scientific">Nonomuraea rosea</name>
    <dbReference type="NCBI Taxonomy" id="638574"/>
    <lineage>
        <taxon>Bacteria</taxon>
        <taxon>Bacillati</taxon>
        <taxon>Actinomycetota</taxon>
        <taxon>Actinomycetes</taxon>
        <taxon>Streptosporangiales</taxon>
        <taxon>Streptosporangiaceae</taxon>
        <taxon>Nonomuraea</taxon>
    </lineage>
</organism>
<dbReference type="InterPro" id="IPR011990">
    <property type="entry name" value="TPR-like_helical_dom_sf"/>
</dbReference>
<gene>
    <name evidence="8" type="ORF">GCM10022419_036540</name>
</gene>
<evidence type="ECO:0000256" key="1">
    <source>
        <dbReference type="ARBA" id="ARBA00005820"/>
    </source>
</evidence>
<dbReference type="SUPFAM" id="SSF48452">
    <property type="entry name" value="TPR-like"/>
    <property type="match status" value="1"/>
</dbReference>
<evidence type="ECO:0000256" key="3">
    <source>
        <dbReference type="ARBA" id="ARBA00023125"/>
    </source>
</evidence>
<dbReference type="InterPro" id="IPR016032">
    <property type="entry name" value="Sig_transdc_resp-reg_C-effctor"/>
</dbReference>
<keyword evidence="9" id="KW-1185">Reference proteome</keyword>
<dbReference type="InterPro" id="IPR005158">
    <property type="entry name" value="BTAD"/>
</dbReference>
<keyword evidence="3 5" id="KW-0238">DNA-binding</keyword>
<evidence type="ECO:0000256" key="5">
    <source>
        <dbReference type="PROSITE-ProRule" id="PRU01091"/>
    </source>
</evidence>
<dbReference type="InterPro" id="IPR051677">
    <property type="entry name" value="AfsR-DnrI-RedD_regulator"/>
</dbReference>
<evidence type="ECO:0000259" key="7">
    <source>
        <dbReference type="PROSITE" id="PS51755"/>
    </source>
</evidence>
<feature type="compositionally biased region" description="Low complexity" evidence="6">
    <location>
        <begin position="260"/>
        <end position="275"/>
    </location>
</feature>
<accession>A0ABP6WK67</accession>
<dbReference type="InterPro" id="IPR001867">
    <property type="entry name" value="OmpR/PhoB-type_DNA-bd"/>
</dbReference>
<dbReference type="PROSITE" id="PS51755">
    <property type="entry name" value="OMPR_PHOB"/>
    <property type="match status" value="1"/>
</dbReference>
<protein>
    <submittedName>
        <fullName evidence="8">BTAD domain-containing putative transcriptional regulator</fullName>
    </submittedName>
</protein>
<sequence>MTPAGGVLPYRGSIVLTFRVLGPLAAHLDGEPVALGRPRQRSVLARLLAAGGQAVPVDRLIDDLYAGEAPPKALAAVQSYVSNLRRALEPGRSPRAPAGVLVTQAPGYALRLEAGAVDAWRFESLVSDPAAGHERLAEALRLWRGPAYQEFAGAHWADAEVARLEELRLSAIERHADAVIRLGGAAGAVPELERLVGEHPLREGAWALLARALYRGGRQGEALGALRRARTHLAEELGVDPGPELRRLEADILAQATHLSASAPTPAPATHLTRTPADESGAGRQPYVGRRAELAGVAALDGGAVLVSGEPGAGKTAFIEQVRGTFEDRGWATGWGRCPEHEGAPAGWAWAELLRELAARFPPGDARQEALAPLLSDAPVRGDVPGARFRLHRAVSAFVTSIGRPLLLVLDDLHRADAETLAILTHVIGECAGLPVLVVGSYRHTEPNDHLADALAAIAAREPSRVELGGLPAPEVAELISVTCGRPAAPETVAAIAERTGGNPFFVRETARLLDSEGATRDGPAVPAGVRDVLRRRVARLPAQAQTILRHGAVIGRESDVDVLTAVSGADEETVLAAIESGLVTGLLTEPEAGRLRFAHVLIRDTLYDDLSRIRRARLHLRVARAIEEHDPGDVAALAHHYSAAGAEPGKAVRYARLAAEQAERRFAHHEAAALWQQALDSFAGDPRERLELTLSLVSALANTGQLVKARTHRERAVRDALPLGDPDLLARVSVSFEVPTFWSSREYGTLDAGLIEAVEETLTRLPPGDGTTRCRLLTTLAFELEGEPTERGYLASQEAVAMARRLGDRHLLVLALNGRFHQSFRYGGQAERVSLGHELLSLSGSDVTVEVLGHLMLMQAAINAADLAAADRHADRARHLADLYDLPLTLAVTGFYDGLRAVLAGDHEAAELRYRAGAELAGRLGMWQHEVGLLLLARYGMHLMRGDTAPLLPDLAPFAAEGPWREQTLELYALALCHAGRPAEAHALVAAGTPPIRRDYFWHILTAVRGLLGIALDDAGRAEAAYEALLPLSAEPVGSTGYLAVWPTAQVLGELAAYLGRPAEGHFRDALAVAERAGVRPWIDAAMERIDRMAEERS</sequence>
<dbReference type="Pfam" id="PF03704">
    <property type="entry name" value="BTAD"/>
    <property type="match status" value="1"/>
</dbReference>
<dbReference type="PANTHER" id="PTHR35807:SF1">
    <property type="entry name" value="TRANSCRIPTIONAL REGULATOR REDD"/>
    <property type="match status" value="1"/>
</dbReference>
<dbReference type="InterPro" id="IPR036388">
    <property type="entry name" value="WH-like_DNA-bd_sf"/>
</dbReference>